<dbReference type="Pfam" id="PF01471">
    <property type="entry name" value="PG_binding_1"/>
    <property type="match status" value="2"/>
</dbReference>
<dbReference type="SUPFAM" id="SSF47090">
    <property type="entry name" value="PGBD-like"/>
    <property type="match status" value="2"/>
</dbReference>
<sequence>MKGMGLCAGAMLLALTAGGPAWAACATTQTPMVEGIQRELAVNGFDPGGIDGRFGPKTSEAIRNYQRAARLPVTGCPSQELLDHVSFHLPKVFARSRPATPTPETEVQEGLTMRGFYVGAVDGRIGSRTRDAIRQYQREADLPVDGQVTPELAQRLRDDHTVKAR</sequence>
<evidence type="ECO:0000256" key="1">
    <source>
        <dbReference type="SAM" id="SignalP"/>
    </source>
</evidence>
<dbReference type="InterPro" id="IPR036366">
    <property type="entry name" value="PGBDSf"/>
</dbReference>
<evidence type="ECO:0000313" key="4">
    <source>
        <dbReference type="Proteomes" id="UP000321523"/>
    </source>
</evidence>
<protein>
    <recommendedName>
        <fullName evidence="2">Peptidoglycan binding-like domain-containing protein</fullName>
    </recommendedName>
</protein>
<name>A0A512DJ30_9PROT</name>
<reference evidence="3 4" key="1">
    <citation type="submission" date="2019-07" db="EMBL/GenBank/DDBJ databases">
        <title>Whole genome shotgun sequence of Skermanella aerolata NBRC 106429.</title>
        <authorList>
            <person name="Hosoyama A."/>
            <person name="Uohara A."/>
            <person name="Ohji S."/>
            <person name="Ichikawa N."/>
        </authorList>
    </citation>
    <scope>NUCLEOTIDE SEQUENCE [LARGE SCALE GENOMIC DNA]</scope>
    <source>
        <strain evidence="3 4">NBRC 106429</strain>
    </source>
</reference>
<dbReference type="EMBL" id="BJYZ01000002">
    <property type="protein sequence ID" value="GEO36484.1"/>
    <property type="molecule type" value="Genomic_DNA"/>
</dbReference>
<dbReference type="InterPro" id="IPR036365">
    <property type="entry name" value="PGBD-like_sf"/>
</dbReference>
<keyword evidence="4" id="KW-1185">Reference proteome</keyword>
<keyword evidence="1" id="KW-0732">Signal</keyword>
<gene>
    <name evidence="3" type="ORF">SAE02_06320</name>
</gene>
<accession>A0A512DJ30</accession>
<feature type="chain" id="PRO_5021783150" description="Peptidoglycan binding-like domain-containing protein" evidence="1">
    <location>
        <begin position="24"/>
        <end position="165"/>
    </location>
</feature>
<feature type="signal peptide" evidence="1">
    <location>
        <begin position="1"/>
        <end position="23"/>
    </location>
</feature>
<dbReference type="RefSeq" id="WP_244619401.1">
    <property type="nucleotide sequence ID" value="NZ_BJYZ01000002.1"/>
</dbReference>
<comment type="caution">
    <text evidence="3">The sequence shown here is derived from an EMBL/GenBank/DDBJ whole genome shotgun (WGS) entry which is preliminary data.</text>
</comment>
<proteinExistence type="predicted"/>
<dbReference type="Gene3D" id="1.10.101.10">
    <property type="entry name" value="PGBD-like superfamily/PGBD"/>
    <property type="match status" value="2"/>
</dbReference>
<dbReference type="Proteomes" id="UP000321523">
    <property type="component" value="Unassembled WGS sequence"/>
</dbReference>
<dbReference type="PROSITE" id="PS51257">
    <property type="entry name" value="PROKAR_LIPOPROTEIN"/>
    <property type="match status" value="1"/>
</dbReference>
<evidence type="ECO:0000259" key="2">
    <source>
        <dbReference type="Pfam" id="PF01471"/>
    </source>
</evidence>
<evidence type="ECO:0000313" key="3">
    <source>
        <dbReference type="EMBL" id="GEO36484.1"/>
    </source>
</evidence>
<dbReference type="AlphaFoldDB" id="A0A512DJ30"/>
<dbReference type="InterPro" id="IPR002477">
    <property type="entry name" value="Peptidoglycan-bd-like"/>
</dbReference>
<organism evidence="3 4">
    <name type="scientific">Skermanella aerolata</name>
    <dbReference type="NCBI Taxonomy" id="393310"/>
    <lineage>
        <taxon>Bacteria</taxon>
        <taxon>Pseudomonadati</taxon>
        <taxon>Pseudomonadota</taxon>
        <taxon>Alphaproteobacteria</taxon>
        <taxon>Rhodospirillales</taxon>
        <taxon>Azospirillaceae</taxon>
        <taxon>Skermanella</taxon>
    </lineage>
</organism>
<feature type="domain" description="Peptidoglycan binding-like" evidence="2">
    <location>
        <begin position="31"/>
        <end position="83"/>
    </location>
</feature>
<feature type="domain" description="Peptidoglycan binding-like" evidence="2">
    <location>
        <begin position="106"/>
        <end position="156"/>
    </location>
</feature>